<dbReference type="EMBL" id="CP036265">
    <property type="protein sequence ID" value="QDT15940.1"/>
    <property type="molecule type" value="Genomic_DNA"/>
</dbReference>
<feature type="region of interest" description="Disordered" evidence="1">
    <location>
        <begin position="1"/>
        <end position="195"/>
    </location>
</feature>
<dbReference type="Proteomes" id="UP000318741">
    <property type="component" value="Chromosome"/>
</dbReference>
<feature type="compositionally biased region" description="Low complexity" evidence="1">
    <location>
        <begin position="25"/>
        <end position="48"/>
    </location>
</feature>
<proteinExistence type="predicted"/>
<evidence type="ECO:0000313" key="2">
    <source>
        <dbReference type="EMBL" id="QDT15940.1"/>
    </source>
</evidence>
<gene>
    <name evidence="2" type="ORF">CA12_20380</name>
</gene>
<dbReference type="KEGG" id="acaf:CA12_20380"/>
<evidence type="ECO:0000313" key="3">
    <source>
        <dbReference type="Proteomes" id="UP000318741"/>
    </source>
</evidence>
<name>A0A517P989_9PLAN</name>
<feature type="compositionally biased region" description="Polar residues" evidence="1">
    <location>
        <begin position="95"/>
        <end position="123"/>
    </location>
</feature>
<accession>A0A517P989</accession>
<evidence type="ECO:0000256" key="1">
    <source>
        <dbReference type="SAM" id="MobiDB-lite"/>
    </source>
</evidence>
<protein>
    <submittedName>
        <fullName evidence="2">Uncharacterized protein</fullName>
    </submittedName>
</protein>
<sequence>MTDASRRLDPAASHVCRNTSAGTVSRSAGAVPGRAAAAIRGAHQARSASGVSGGNSCERSGSPARVASGVRSRCVPTTTVAPDFAARRNPHHSSAAGTRSASSQYTSGATGSGANRRQPSSNGNVGGTYRYGPGRSRRQWSDREVLPAPFSPNNCKIRRCPGSGGGGTSRTIQNGSATPGTGSARNGLCRRPSAA</sequence>
<keyword evidence="3" id="KW-1185">Reference proteome</keyword>
<reference evidence="2 3" key="1">
    <citation type="submission" date="2019-02" db="EMBL/GenBank/DDBJ databases">
        <title>Deep-cultivation of Planctomycetes and their phenomic and genomic characterization uncovers novel biology.</title>
        <authorList>
            <person name="Wiegand S."/>
            <person name="Jogler M."/>
            <person name="Boedeker C."/>
            <person name="Pinto D."/>
            <person name="Vollmers J."/>
            <person name="Rivas-Marin E."/>
            <person name="Kohn T."/>
            <person name="Peeters S.H."/>
            <person name="Heuer A."/>
            <person name="Rast P."/>
            <person name="Oberbeckmann S."/>
            <person name="Bunk B."/>
            <person name="Jeske O."/>
            <person name="Meyerdierks A."/>
            <person name="Storesund J.E."/>
            <person name="Kallscheuer N."/>
            <person name="Luecker S."/>
            <person name="Lage O.M."/>
            <person name="Pohl T."/>
            <person name="Merkel B.J."/>
            <person name="Hornburger P."/>
            <person name="Mueller R.-W."/>
            <person name="Bruemmer F."/>
            <person name="Labrenz M."/>
            <person name="Spormann A.M."/>
            <person name="Op den Camp H."/>
            <person name="Overmann J."/>
            <person name="Amann R."/>
            <person name="Jetten M.S.M."/>
            <person name="Mascher T."/>
            <person name="Medema M.H."/>
            <person name="Devos D.P."/>
            <person name="Kaster A.-K."/>
            <person name="Ovreas L."/>
            <person name="Rohde M."/>
            <person name="Galperin M.Y."/>
            <person name="Jogler C."/>
        </authorList>
    </citation>
    <scope>NUCLEOTIDE SEQUENCE [LARGE SCALE GENOMIC DNA]</scope>
    <source>
        <strain evidence="2 3">CA12</strain>
    </source>
</reference>
<organism evidence="2 3">
    <name type="scientific">Alienimonas californiensis</name>
    <dbReference type="NCBI Taxonomy" id="2527989"/>
    <lineage>
        <taxon>Bacteria</taxon>
        <taxon>Pseudomonadati</taxon>
        <taxon>Planctomycetota</taxon>
        <taxon>Planctomycetia</taxon>
        <taxon>Planctomycetales</taxon>
        <taxon>Planctomycetaceae</taxon>
        <taxon>Alienimonas</taxon>
    </lineage>
</organism>
<feature type="compositionally biased region" description="Polar residues" evidence="1">
    <location>
        <begin position="169"/>
        <end position="184"/>
    </location>
</feature>
<dbReference type="AlphaFoldDB" id="A0A517P989"/>